<evidence type="ECO:0008006" key="3">
    <source>
        <dbReference type="Google" id="ProtNLM"/>
    </source>
</evidence>
<dbReference type="GO" id="GO:0005777">
    <property type="term" value="C:peroxisome"/>
    <property type="evidence" value="ECO:0007669"/>
    <property type="project" value="InterPro"/>
</dbReference>
<accession>A0AAU9S6Y0</accession>
<name>A0AAU9S6Y0_THLAR</name>
<protein>
    <recommendedName>
        <fullName evidence="3">NYN domain-containing protein</fullName>
    </recommendedName>
</protein>
<dbReference type="Proteomes" id="UP000836841">
    <property type="component" value="Chromosome 4"/>
</dbReference>
<dbReference type="PANTHER" id="PTHR14379:SF63">
    <property type="entry name" value="ENDONUCLEASE OR GLYCOSYL HYDROLASE"/>
    <property type="match status" value="1"/>
</dbReference>
<keyword evidence="2" id="KW-1185">Reference proteome</keyword>
<reference evidence="1 2" key="1">
    <citation type="submission" date="2022-03" db="EMBL/GenBank/DDBJ databases">
        <authorList>
            <person name="Nunn A."/>
            <person name="Chopra R."/>
            <person name="Nunn A."/>
            <person name="Contreras Garrido A."/>
        </authorList>
    </citation>
    <scope>NUCLEOTIDE SEQUENCE [LARGE SCALE GENOMIC DNA]</scope>
</reference>
<proteinExistence type="predicted"/>
<sequence length="79" mass="9149">MMHNKATQREVKTLVVWDINGCPIPDDYDPRLVGRRIESALKNSGFSRHGPLTITAIGDLRETQWRQCPGRAFFHWNRS</sequence>
<dbReference type="InterPro" id="IPR024768">
    <property type="entry name" value="Marf1"/>
</dbReference>
<evidence type="ECO:0000313" key="1">
    <source>
        <dbReference type="EMBL" id="CAH2058624.1"/>
    </source>
</evidence>
<dbReference type="PANTHER" id="PTHR14379">
    <property type="entry name" value="LIMKAIN B LKAP"/>
    <property type="match status" value="1"/>
</dbReference>
<organism evidence="1 2">
    <name type="scientific">Thlaspi arvense</name>
    <name type="common">Field penny-cress</name>
    <dbReference type="NCBI Taxonomy" id="13288"/>
    <lineage>
        <taxon>Eukaryota</taxon>
        <taxon>Viridiplantae</taxon>
        <taxon>Streptophyta</taxon>
        <taxon>Embryophyta</taxon>
        <taxon>Tracheophyta</taxon>
        <taxon>Spermatophyta</taxon>
        <taxon>Magnoliopsida</taxon>
        <taxon>eudicotyledons</taxon>
        <taxon>Gunneridae</taxon>
        <taxon>Pentapetalae</taxon>
        <taxon>rosids</taxon>
        <taxon>malvids</taxon>
        <taxon>Brassicales</taxon>
        <taxon>Brassicaceae</taxon>
        <taxon>Thlaspideae</taxon>
        <taxon>Thlaspi</taxon>
    </lineage>
</organism>
<dbReference type="GO" id="GO:0010468">
    <property type="term" value="P:regulation of gene expression"/>
    <property type="evidence" value="ECO:0007669"/>
    <property type="project" value="InterPro"/>
</dbReference>
<dbReference type="EMBL" id="OU466860">
    <property type="protein sequence ID" value="CAH2058624.1"/>
    <property type="molecule type" value="Genomic_DNA"/>
</dbReference>
<dbReference type="AlphaFoldDB" id="A0AAU9S6Y0"/>
<gene>
    <name evidence="1" type="ORF">TAV2_LOCUS13880</name>
</gene>
<evidence type="ECO:0000313" key="2">
    <source>
        <dbReference type="Proteomes" id="UP000836841"/>
    </source>
</evidence>